<feature type="region of interest" description="Disordered" evidence="9">
    <location>
        <begin position="259"/>
        <end position="375"/>
    </location>
</feature>
<keyword evidence="7" id="KW-0539">Nucleus</keyword>
<comment type="similarity">
    <text evidence="2">Belongs to the Integrator subunit 12 family.</text>
</comment>
<dbReference type="InterPro" id="IPR019787">
    <property type="entry name" value="Znf_PHD-finger"/>
</dbReference>
<dbReference type="GO" id="GO:0160240">
    <property type="term" value="P:RNA polymerase II transcription initiation surveillance"/>
    <property type="evidence" value="ECO:0007669"/>
    <property type="project" value="UniProtKB-ARBA"/>
</dbReference>
<dbReference type="FunFam" id="3.30.40.10:FF:000101">
    <property type="entry name" value="Integrator complex subunit 12"/>
    <property type="match status" value="1"/>
</dbReference>
<evidence type="ECO:0000256" key="5">
    <source>
        <dbReference type="ARBA" id="ARBA00022771"/>
    </source>
</evidence>
<feature type="compositionally biased region" description="Low complexity" evidence="9">
    <location>
        <begin position="295"/>
        <end position="348"/>
    </location>
</feature>
<dbReference type="KEGG" id="tut:107368671"/>
<evidence type="ECO:0000313" key="11">
    <source>
        <dbReference type="EnsemblMetazoa" id="tetur28g00570.1"/>
    </source>
</evidence>
<dbReference type="Gene3D" id="3.30.40.10">
    <property type="entry name" value="Zinc/RING finger domain, C3HC4 (zinc finger)"/>
    <property type="match status" value="1"/>
</dbReference>
<evidence type="ECO:0000259" key="10">
    <source>
        <dbReference type="PROSITE" id="PS50016"/>
    </source>
</evidence>
<dbReference type="AlphaFoldDB" id="T1KZ72"/>
<evidence type="ECO:0000256" key="2">
    <source>
        <dbReference type="ARBA" id="ARBA00006009"/>
    </source>
</evidence>
<keyword evidence="5 8" id="KW-0863">Zinc-finger</keyword>
<feature type="region of interest" description="Disordered" evidence="9">
    <location>
        <begin position="48"/>
        <end position="123"/>
    </location>
</feature>
<dbReference type="GO" id="GO:0008270">
    <property type="term" value="F:zinc ion binding"/>
    <property type="evidence" value="ECO:0007669"/>
    <property type="project" value="UniProtKB-KW"/>
</dbReference>
<organism evidence="11 12">
    <name type="scientific">Tetranychus urticae</name>
    <name type="common">Two-spotted spider mite</name>
    <dbReference type="NCBI Taxonomy" id="32264"/>
    <lineage>
        <taxon>Eukaryota</taxon>
        <taxon>Metazoa</taxon>
        <taxon>Ecdysozoa</taxon>
        <taxon>Arthropoda</taxon>
        <taxon>Chelicerata</taxon>
        <taxon>Arachnida</taxon>
        <taxon>Acari</taxon>
        <taxon>Acariformes</taxon>
        <taxon>Trombidiformes</taxon>
        <taxon>Prostigmata</taxon>
        <taxon>Eleutherengona</taxon>
        <taxon>Raphignathae</taxon>
        <taxon>Tetranychoidea</taxon>
        <taxon>Tetranychidae</taxon>
        <taxon>Tetranychus</taxon>
    </lineage>
</organism>
<gene>
    <name evidence="11" type="primary">107368671</name>
</gene>
<dbReference type="Pfam" id="PF00628">
    <property type="entry name" value="PHD"/>
    <property type="match status" value="1"/>
</dbReference>
<keyword evidence="4" id="KW-0479">Metal-binding</keyword>
<reference evidence="12" key="1">
    <citation type="submission" date="2011-08" db="EMBL/GenBank/DDBJ databases">
        <authorList>
            <person name="Rombauts S."/>
        </authorList>
    </citation>
    <scope>NUCLEOTIDE SEQUENCE</scope>
    <source>
        <strain evidence="12">London</strain>
    </source>
</reference>
<evidence type="ECO:0000313" key="12">
    <source>
        <dbReference type="Proteomes" id="UP000015104"/>
    </source>
</evidence>
<evidence type="ECO:0000256" key="4">
    <source>
        <dbReference type="ARBA" id="ARBA00022723"/>
    </source>
</evidence>
<feature type="compositionally biased region" description="Basic and acidic residues" evidence="9">
    <location>
        <begin position="48"/>
        <end position="62"/>
    </location>
</feature>
<dbReference type="GO" id="GO:0034472">
    <property type="term" value="P:snRNA 3'-end processing"/>
    <property type="evidence" value="ECO:0007669"/>
    <property type="project" value="TreeGrafter"/>
</dbReference>
<dbReference type="GO" id="GO:0032039">
    <property type="term" value="C:integrator complex"/>
    <property type="evidence" value="ECO:0007669"/>
    <property type="project" value="UniProtKB-ARBA"/>
</dbReference>
<comment type="subcellular location">
    <subcellularLocation>
        <location evidence="1">Nucleus</location>
    </subcellularLocation>
</comment>
<accession>T1KZ72</accession>
<dbReference type="InterPro" id="IPR001965">
    <property type="entry name" value="Znf_PHD"/>
</dbReference>
<evidence type="ECO:0000256" key="6">
    <source>
        <dbReference type="ARBA" id="ARBA00022833"/>
    </source>
</evidence>
<dbReference type="PANTHER" id="PTHR13415:SF2">
    <property type="entry name" value="INTEGRATOR COMPLEX SUBUNIT 12"/>
    <property type="match status" value="1"/>
</dbReference>
<sequence length="375" mass="40097">MSSNTEFAPLFCKAISLLHSTSKSSTDQLKSLLDEYLALKTDKNVTIDSIKPSESKIKEPQKRPAKPLPAIVKAKKNKSHSSPSSRNPSPEPVKLKSSPPQITPEEPILKVNKEEDSDATDIEDESTDVGDFALEMGLACIVCKQLDFSPGNQPVECSECHNLYHQECHKPPITDRDVSDPRNVWYCAKCTKNMEKASKKSARANNKSPILTSSASFQSAVNSGRETAFQLIKAKAAESHSSSTVTSNIMQPFKRVEIKIPQSPGSSGPVNQNPTTPTKPIGLAGLAANLSRNTSSPCVSSPSTVNSNPSITSSSSSSSIPPFNLNASISSSSSTTNSTSSSVPSTTSANLSKADKRIAQMKKKAANKKMLSTSK</sequence>
<dbReference type="EMBL" id="CAEY01000737">
    <property type="status" value="NOT_ANNOTATED_CDS"/>
    <property type="molecule type" value="Genomic_DNA"/>
</dbReference>
<dbReference type="CDD" id="cd15501">
    <property type="entry name" value="PHD_Int12"/>
    <property type="match status" value="1"/>
</dbReference>
<keyword evidence="12" id="KW-1185">Reference proteome</keyword>
<feature type="domain" description="PHD-type" evidence="10">
    <location>
        <begin position="137"/>
        <end position="193"/>
    </location>
</feature>
<name>T1KZ72_TETUR</name>
<dbReference type="HOGENOM" id="CLU_738361_0_0_1"/>
<dbReference type="PROSITE" id="PS50016">
    <property type="entry name" value="ZF_PHD_2"/>
    <property type="match status" value="1"/>
</dbReference>
<evidence type="ECO:0000256" key="1">
    <source>
        <dbReference type="ARBA" id="ARBA00004123"/>
    </source>
</evidence>
<evidence type="ECO:0000256" key="9">
    <source>
        <dbReference type="SAM" id="MobiDB-lite"/>
    </source>
</evidence>
<feature type="compositionally biased region" description="Polar residues" evidence="9">
    <location>
        <begin position="263"/>
        <end position="278"/>
    </location>
</feature>
<dbReference type="Proteomes" id="UP000015104">
    <property type="component" value="Unassembled WGS sequence"/>
</dbReference>
<dbReference type="InterPro" id="IPR011011">
    <property type="entry name" value="Znf_FYVE_PHD"/>
</dbReference>
<proteinExistence type="inferred from homology"/>
<dbReference type="PANTHER" id="PTHR13415">
    <property type="entry name" value="NUCLEAR FACTOR-RELATED"/>
    <property type="match status" value="1"/>
</dbReference>
<dbReference type="EnsemblMetazoa" id="tetur28g00570.1">
    <property type="protein sequence ID" value="tetur28g00570.1"/>
    <property type="gene ID" value="tetur28g00570"/>
</dbReference>
<dbReference type="InterPro" id="IPR019786">
    <property type="entry name" value="Zinc_finger_PHD-type_CS"/>
</dbReference>
<dbReference type="SUPFAM" id="SSF57903">
    <property type="entry name" value="FYVE/PHD zinc finger"/>
    <property type="match status" value="1"/>
</dbReference>
<dbReference type="InterPro" id="IPR013083">
    <property type="entry name" value="Znf_RING/FYVE/PHD"/>
</dbReference>
<evidence type="ECO:0000256" key="3">
    <source>
        <dbReference type="ARBA" id="ARBA00016814"/>
    </source>
</evidence>
<keyword evidence="6" id="KW-0862">Zinc</keyword>
<dbReference type="PROSITE" id="PS01359">
    <property type="entry name" value="ZF_PHD_1"/>
    <property type="match status" value="1"/>
</dbReference>
<reference evidence="11" key="2">
    <citation type="submission" date="2015-06" db="UniProtKB">
        <authorList>
            <consortium name="EnsemblMetazoa"/>
        </authorList>
    </citation>
    <scope>IDENTIFICATION</scope>
</reference>
<evidence type="ECO:0000256" key="8">
    <source>
        <dbReference type="PROSITE-ProRule" id="PRU00146"/>
    </source>
</evidence>
<protein>
    <recommendedName>
        <fullName evidence="3">Integrator complex subunit 12</fullName>
    </recommendedName>
</protein>
<dbReference type="STRING" id="32264.T1KZ72"/>
<dbReference type="InterPro" id="IPR039054">
    <property type="entry name" value="Int12_PHD"/>
</dbReference>
<dbReference type="OMA" id="KMISKNM"/>
<dbReference type="eggNOG" id="KOG4323">
    <property type="taxonomic scope" value="Eukaryota"/>
</dbReference>
<dbReference type="SMART" id="SM00249">
    <property type="entry name" value="PHD"/>
    <property type="match status" value="1"/>
</dbReference>
<dbReference type="InterPro" id="IPR051776">
    <property type="entry name" value="Integrator_subunit_12"/>
</dbReference>
<dbReference type="GO" id="GO:0160232">
    <property type="term" value="C:INTAC complex"/>
    <property type="evidence" value="ECO:0007669"/>
    <property type="project" value="UniProtKB-ARBA"/>
</dbReference>
<dbReference type="OrthoDB" id="5846437at2759"/>
<evidence type="ECO:0000256" key="7">
    <source>
        <dbReference type="ARBA" id="ARBA00023242"/>
    </source>
</evidence>